<dbReference type="EC" id="2.3.2.26" evidence="4"/>
<dbReference type="InterPro" id="IPR037976">
    <property type="entry name" value="HERC2_APC10"/>
</dbReference>
<comment type="catalytic activity">
    <reaction evidence="1">
        <text>S-ubiquitinyl-[E2 ubiquitin-conjugating enzyme]-L-cysteine + [acceptor protein]-L-lysine = [E2 ubiquitin-conjugating enzyme]-L-cysteine + N(6)-ubiquitinyl-[acceptor protein]-L-lysine.</text>
        <dbReference type="EC" id="2.3.2.26"/>
    </reaction>
</comment>
<dbReference type="Gene3D" id="2.30.30.40">
    <property type="entry name" value="SH3 Domains"/>
    <property type="match status" value="1"/>
</dbReference>
<dbReference type="InterPro" id="IPR051625">
    <property type="entry name" value="Signaling_Regulatory_Domain"/>
</dbReference>
<keyword evidence="6" id="KW-0597">Phosphoprotein</keyword>
<evidence type="ECO:0000256" key="7">
    <source>
        <dbReference type="ARBA" id="ARBA00022679"/>
    </source>
</evidence>
<dbReference type="FunFam" id="2.30.30.40:FF:000074">
    <property type="entry name" value="E3 ubiquitin-protein ligase HERC2 isoform X1"/>
    <property type="match status" value="1"/>
</dbReference>
<comment type="subcellular location">
    <subcellularLocation>
        <location evidence="2">Cytoplasm</location>
    </subcellularLocation>
</comment>
<sequence length="3297" mass="358936">MPSESFCLAAQARLDSKWLKTDIQLAFTRDGLCGLWNEMVKDGEIVYTGTESTQNGELPPRKDDSVEPSGTKKEDLNDKEKKDEEETPAPIYRAKSILDSWVWGKQPDVNELKECLSVLVKEQQALAVQSATTTLSALRLKQRLVILERYFIALNRTVFQENVKVKWKSSGISLPPVDKKSSRPAGKGVEGLARVGSRAALSFAFAFLRRAWRSGEDADLCSELLQESLDALRALPEASLFDESTVSSVWLEVVERATRFLRSVVTGQMLSAILLLLQLWDSGAQETDNERSAQGTSAPLLPLLQRFQSIICRKDAPHSEGDMHLLSGPLSPNESFLRYLTLPQDNELAIDLRQTAVVVMAHLDRLATPCMPPLCSSPTSHKGSLQEVIGWGLIGWKYYANVIGPIQCEGLANLGVTQIACAEKRFLILSRNGRVYTQAYNSDTLAPQLVQGLASRNIVKIAAHSDGHHYLALAATGEVYSWGCGDGGRLGHGDTVPLEEPKVISAFSGKQAGKHVVHIACGSTYSAAITAEGELYTWGRGNYGRLGHGSSEDEAIPMLVAGLKGLKVIDVACGSGDAQTLAVTENGQVWSWGDGDYGKLGRGGSDGCKTPKLIEKLQDLDVVKVRCGSQFSIALTKDGQVYSWGKGDNQRLGHGTEEHVRYPKLLEGLQGKKVIDVAAGSTHCLALTEDSEVHSWGSNDQCQHFDTLRVTKPEPAALPGLDTKHIVGIACGPAQSFAWSSCSEWSIGLRVPFVVDICSVTFEQLDLLLRQVSEGMDGSADWPPPQEKECVAVATLNLLRLQLHAAISHQVDPEFLGLGLGSILLNSLKQTVVTLASSAGVLSTVQSAAQAVLQSGWSVLLPTAEERARALSALLPCAVSGNEVNISPGRRFMIDLLVGSLMADGGLESALHAAITAEIQDIEAKKEAQKEKEIDEQEANASTFHRSRTPLDKDLINTGICESSGKQCLPLVQLIQQLLRNIASQTVARLKDVARRISSCLDFEQHSRERSASLDLLLRFQRLLISKLYPGESIGQTSDISSPELMGVGSLLKKYTALLCTHIGDILPVAASIASTSWRHFAEVACIVEGDFTGVLLPELVVSIVLLLSKNAGLMQEAGAVPLLGGLLEHLDRFNHLAPGKERDDHEELAWPCIMESFFTGQNCRNNEEVTLIRKADLENHNKDGGFWTVIDGKVYDIKDFQTQSLTGNSILAQFAGEDPVVALEAALQFEDTRESMHAFCVGQYLEPDQEIVTIPDLGSLSSPLIDTERNLGLLLGLHASYLAMSTPLSPVEIECAKWLQSSIFSGGLQTSQIHYSYNEEKDEDHCSSPGGTPASKSRLCSHRRALGDHSQAFLQAIADNNIQDHNVKDFLCQIERYCRQCHLTTPIMFPPEHPVEEVGRLLLCCLLKHEDLGHVALSLVHAGALGIEQVKHRTLPKSVVDVCRVVYQAKCSLIKTHQEQGRSYKEVCAPVIERLRFLFNELRPAVCNDLSIMSKFKLLSSLPRWRRIAQKIIRERRKKRVPKKPESTDDEEKIGNEESDLEEACILPHSPINVDKRPIAIKSPKDKWQPLLSTVTGVHKYKWLKQNVQGLYPQSPLLSTIAEFALKEEPVDVEKMRKCLLKQLERAEVRLEGIDTILKLASKNFLLPSVQYAMFCGWQRLIPEGIDIGEPLTDCLKDVDLIPPFNRMLLEVTFGKLYAWAVQNIRNVLMDASAKFKELGIQPVPLQTITNENPSGPSLGTIPQARFLLVMLSMLTLQHGANNLDLLLNSGMLALTQTALRLIGPSCDNVEEDMNASAQGASATVLEETRKETAPVQLPVSGPELAAMMKIGTRVMRGVDWKWGDQDGPPPGLGRVIGELGEDGWIRVQWDTGSTNSYRMGKEGKYDLKLAELPAPAQPSAEDSDTEDDSESTLRRRRVRPQASLTATHSSTLAEEVVALLRTLHSLTQWNGLINKYINSQLRSITHSFAGRPSEGLPAVAFNVNNLPFTEPMLSVWAQLVNLAGSKLEKHKIKKSTKQAFAGQVDLDLLRCQQLKLYILKAGRALLSHQDKLRQILSQPAVQETGTVHTDDGAVVSPDLGDMSPEGPQPPMILLQQLLASATQPSPVKAIFDKQELEAAALAVCQCLAVESTHPSSPGFEDCSSSEATTPVAVQHIRPARVKRRKQSPVPALPIVVQLMEMGFSRRNIEFALKSLTGASGNASGLPGVEALVGWLLDHSDIQVTELSDADTVSDEYSDEEVVEDMDDAAYSMSTGAVVTESQTYKKRADFLSNDDYAVYVRENIQVGMMVRCCRAYEEVCEGDVGKVIKLDRDGLHDLNVQCDWQQKGGTYWVRYIHVELIGYPPPSSSSHIKIGDKVRVKASVTTPKYKWGSVTHQSVGVVKAFSANGKDIIVDFPQQSHWTGLLSEMELVPSIHPGVTCDGCQMFPINGSRFKCRNCDDFDFCETCFKTKKHNTRHTFGRINEPGQSAVFCGRSGKQLKRCHSSQPGMLLDSWSRMVKSLNVSSSVNQASRLIDGSEPCWQSSGSQGKHWIRLEIFPDVLVHRLKMIVDPADSSYMPSLVVVSGGNSLNNLIELRTININPSDTTVPLLNDCTEYHRYIEIAIKQCRSSGIDCKIHGLILLGRIRAEEEDLAAVPFLASDNEEEEDEKGNSGSLIRKKAAGLESAATIRTKVFVWGLNDKDQLGGLKGSKIKVPSFSETLSALNVVQVAGGSKSLFAVTVEGKVYACGEATNGRLGLGISSGTVPIPRQITALSSYVVKKVAVHSGGRHATALTVDGKVFSWGEGDDGKLGHFSRMNCDKPRLIEALKTKRIRDIACGSSHSAALTSSGELYTWGLGEYGRLGHGDNTTQLKPKMVKVLLGHRVIQVACGSRDAQTLALTDEGLVFSWGDGDFGKLGRGGSEGCNIPQNIERLNGQGVCQIECGAQFSLALTKSGVVWTWGKGDYFRLGHGSDVHVRKPQVVEGLRGKKIVHVAVGALHCLAVTDSGQVYAWGDNDHGQQGNGTTTVNRKPTLVQGLEGQKITRVACGSSHSVAWTTVDVATPSVHEPVLFQTARDPLGASYLGVPSDADSSAASNKISGASNSKPNRPSLAKILLSLDGNLAKQQALSHILTALQIMYARDAVVGALMPAAMIAPVECPSFSSAAPSDASAMASPMNGEECMLAVDIEDRLSPNLWQEKREIVSSEDAVTPSAVTPSAPSASARPFIPVTDDLGAASIIAETMTKTKEDVESQNKAAGPEPQALDEFTSLLIADDTRVVVDLLKLSVCSRAGDRGRDVLSAVLSGMGTAYPQ</sequence>
<evidence type="ECO:0000256" key="11">
    <source>
        <dbReference type="ARBA" id="ARBA00022786"/>
    </source>
</evidence>
<reference evidence="20 21" key="1">
    <citation type="submission" date="2017-12" db="EMBL/GenBank/DDBJ databases">
        <title>High-resolution comparative analysis of great ape genomes.</title>
        <authorList>
            <person name="Pollen A."/>
            <person name="Hastie A."/>
            <person name="Hormozdiari F."/>
            <person name="Dougherty M."/>
            <person name="Liu R."/>
            <person name="Chaisson M."/>
            <person name="Hoppe E."/>
            <person name="Hill C."/>
            <person name="Pang A."/>
            <person name="Hillier L."/>
            <person name="Baker C."/>
            <person name="Armstrong J."/>
            <person name="Shendure J."/>
            <person name="Paten B."/>
            <person name="Wilson R."/>
            <person name="Chao H."/>
            <person name="Schneider V."/>
            <person name="Ventura M."/>
            <person name="Kronenberg Z."/>
            <person name="Murali S."/>
            <person name="Gordon D."/>
            <person name="Cantsilieris S."/>
            <person name="Munson K."/>
            <person name="Nelson B."/>
            <person name="Raja A."/>
            <person name="Underwood J."/>
            <person name="Diekhans M."/>
            <person name="Fiddes I."/>
            <person name="Haussler D."/>
            <person name="Eichler E."/>
        </authorList>
    </citation>
    <scope>NUCLEOTIDE SEQUENCE [LARGE SCALE GENOMIC DNA]</scope>
    <source>
        <strain evidence="20">Yerkes chimp pedigree #C0471</strain>
    </source>
</reference>
<dbReference type="GO" id="GO:0008270">
    <property type="term" value="F:zinc ion binding"/>
    <property type="evidence" value="ECO:0007669"/>
    <property type="project" value="UniProtKB-KW"/>
</dbReference>
<dbReference type="Pfam" id="PF00415">
    <property type="entry name" value="RCC1"/>
    <property type="match status" value="4"/>
</dbReference>
<dbReference type="EMBL" id="NBAG03000353">
    <property type="protein sequence ID" value="PNI35927.1"/>
    <property type="molecule type" value="Genomic_DNA"/>
</dbReference>
<feature type="repeat" description="RCC1" evidence="14">
    <location>
        <begin position="2781"/>
        <end position="2832"/>
    </location>
</feature>
<dbReference type="SUPFAM" id="SSF159034">
    <property type="entry name" value="Mib/herc2 domain-like"/>
    <property type="match status" value="1"/>
</dbReference>
<dbReference type="SUPFAM" id="SSF55856">
    <property type="entry name" value="Cytochrome b5-like heme/steroid binding domain"/>
    <property type="match status" value="1"/>
</dbReference>
<feature type="region of interest" description="Disordered" evidence="15">
    <location>
        <begin position="50"/>
        <end position="88"/>
    </location>
</feature>
<organism evidence="20 21">
    <name type="scientific">Pan troglodytes</name>
    <name type="common">Chimpanzee</name>
    <dbReference type="NCBI Taxonomy" id="9598"/>
    <lineage>
        <taxon>Eukaryota</taxon>
        <taxon>Metazoa</taxon>
        <taxon>Chordata</taxon>
        <taxon>Craniata</taxon>
        <taxon>Vertebrata</taxon>
        <taxon>Euteleostomi</taxon>
        <taxon>Mammalia</taxon>
        <taxon>Eutheria</taxon>
        <taxon>Euarchontoglires</taxon>
        <taxon>Primates</taxon>
        <taxon>Haplorrhini</taxon>
        <taxon>Catarrhini</taxon>
        <taxon>Hominidae</taxon>
        <taxon>Pan</taxon>
    </lineage>
</organism>
<dbReference type="Gene3D" id="3.10.120.10">
    <property type="entry name" value="Cytochrome b5-like heme/steroid binding domain"/>
    <property type="match status" value="1"/>
</dbReference>
<protein>
    <recommendedName>
        <fullName evidence="4">HECT-type E3 ubiquitin transferase</fullName>
        <ecNumber evidence="4">2.3.2.26</ecNumber>
    </recommendedName>
</protein>
<name>A0A2J8KLN8_PANTR</name>
<keyword evidence="11" id="KW-0833">Ubl conjugation pathway</keyword>
<dbReference type="Pfam" id="PF00569">
    <property type="entry name" value="ZZ"/>
    <property type="match status" value="1"/>
</dbReference>
<keyword evidence="7" id="KW-0808">Transferase</keyword>
<evidence type="ECO:0000256" key="6">
    <source>
        <dbReference type="ARBA" id="ARBA00022553"/>
    </source>
</evidence>
<feature type="compositionally biased region" description="Acidic residues" evidence="15">
    <location>
        <begin position="1903"/>
        <end position="1912"/>
    </location>
</feature>
<dbReference type="CDD" id="cd14402">
    <property type="entry name" value="UBA_HERC2"/>
    <property type="match status" value="1"/>
</dbReference>
<dbReference type="InterPro" id="IPR010606">
    <property type="entry name" value="Mib_Herc2"/>
</dbReference>
<feature type="domain" description="DOC" evidence="18">
    <location>
        <begin position="2474"/>
        <end position="2651"/>
    </location>
</feature>
<keyword evidence="10 13" id="KW-0863">Zinc-finger</keyword>
<dbReference type="InterPro" id="IPR036400">
    <property type="entry name" value="Cyt_B5-like_heme/steroid_sf"/>
</dbReference>
<feature type="repeat" description="RCC1" evidence="14">
    <location>
        <begin position="639"/>
        <end position="690"/>
    </location>
</feature>
<dbReference type="PANTHER" id="PTHR22872:SF2">
    <property type="entry name" value="INHIBITOR OF BRUTON TYROSINE KINASE"/>
    <property type="match status" value="1"/>
</dbReference>
<feature type="region of interest" description="Disordered" evidence="15">
    <location>
        <begin position="1896"/>
        <end position="1928"/>
    </location>
</feature>
<dbReference type="InterPro" id="IPR004939">
    <property type="entry name" value="APC_su10/DOC_dom"/>
</dbReference>
<dbReference type="PROSITE" id="PS51284">
    <property type="entry name" value="DOC"/>
    <property type="match status" value="1"/>
</dbReference>
<evidence type="ECO:0000259" key="17">
    <source>
        <dbReference type="PROSITE" id="PS50255"/>
    </source>
</evidence>
<evidence type="ECO:0000259" key="18">
    <source>
        <dbReference type="PROSITE" id="PS51284"/>
    </source>
</evidence>
<evidence type="ECO:0000313" key="21">
    <source>
        <dbReference type="Proteomes" id="UP000236370"/>
    </source>
</evidence>
<keyword evidence="9" id="KW-0677">Repeat</keyword>
<feature type="domain" description="ZZ-type" evidence="16">
    <location>
        <begin position="2418"/>
        <end position="2470"/>
    </location>
</feature>
<feature type="compositionally biased region" description="Basic and acidic residues" evidence="15">
    <location>
        <begin position="59"/>
        <end position="84"/>
    </location>
</feature>
<keyword evidence="12" id="KW-0862">Zinc</keyword>
<dbReference type="InterPro" id="IPR014722">
    <property type="entry name" value="Rib_uL2_dom2"/>
</dbReference>
<dbReference type="PROSITE" id="PS01357">
    <property type="entry name" value="ZF_ZZ_1"/>
    <property type="match status" value="1"/>
</dbReference>
<feature type="repeat" description="RCC1" evidence="14">
    <location>
        <begin position="587"/>
        <end position="638"/>
    </location>
</feature>
<dbReference type="InterPro" id="IPR000433">
    <property type="entry name" value="Znf_ZZ"/>
</dbReference>
<dbReference type="FunFam" id="2.130.10.30:FF:000006">
    <property type="entry name" value="E3 ubiquitin-protein ligase HERC2 isoform X1"/>
    <property type="match status" value="1"/>
</dbReference>
<dbReference type="SMART" id="SM01117">
    <property type="entry name" value="Cyt-b5"/>
    <property type="match status" value="1"/>
</dbReference>
<dbReference type="CDD" id="cd08664">
    <property type="entry name" value="APC10-HERC2"/>
    <property type="match status" value="1"/>
</dbReference>
<dbReference type="PRINTS" id="PR00633">
    <property type="entry name" value="RCCNDNSATION"/>
</dbReference>
<evidence type="ECO:0000256" key="10">
    <source>
        <dbReference type="ARBA" id="ARBA00022771"/>
    </source>
</evidence>
<dbReference type="Gene3D" id="3.30.60.90">
    <property type="match status" value="1"/>
</dbReference>
<evidence type="ECO:0000256" key="8">
    <source>
        <dbReference type="ARBA" id="ARBA00022723"/>
    </source>
</evidence>
<feature type="repeat" description="RCC1" evidence="14">
    <location>
        <begin position="477"/>
        <end position="532"/>
    </location>
</feature>
<dbReference type="PANTHER" id="PTHR22872">
    <property type="entry name" value="BTK-BINDING PROTEIN-RELATED"/>
    <property type="match status" value="1"/>
</dbReference>
<dbReference type="Pfam" id="PF11515">
    <property type="entry name" value="Cul7"/>
    <property type="match status" value="1"/>
</dbReference>
<dbReference type="Gene3D" id="2.30.30.30">
    <property type="match status" value="1"/>
</dbReference>
<dbReference type="InterPro" id="IPR041987">
    <property type="entry name" value="ZZ_HERC2"/>
</dbReference>
<evidence type="ECO:0000256" key="4">
    <source>
        <dbReference type="ARBA" id="ARBA00012485"/>
    </source>
</evidence>
<dbReference type="Pfam" id="PF03256">
    <property type="entry name" value="ANAPC10"/>
    <property type="match status" value="1"/>
</dbReference>
<dbReference type="CDD" id="cd02344">
    <property type="entry name" value="ZZ_HERC2"/>
    <property type="match status" value="1"/>
</dbReference>
<evidence type="ECO:0000256" key="14">
    <source>
        <dbReference type="PROSITE-ProRule" id="PRU00235"/>
    </source>
</evidence>
<dbReference type="GO" id="GO:0016567">
    <property type="term" value="P:protein ubiquitination"/>
    <property type="evidence" value="ECO:0007669"/>
    <property type="project" value="UniProtKB-UniPathway"/>
</dbReference>
<dbReference type="UniPathway" id="UPA00143"/>
<dbReference type="InterPro" id="IPR043145">
    <property type="entry name" value="Znf_ZZ_sf"/>
</dbReference>
<dbReference type="FunFam" id="2.60.120.260:FF:000033">
    <property type="entry name" value="E3 ubiquitin-protein ligase HERC2 isoform X2"/>
    <property type="match status" value="1"/>
</dbReference>
<dbReference type="GO" id="GO:0005737">
    <property type="term" value="C:cytoplasm"/>
    <property type="evidence" value="ECO:0007669"/>
    <property type="project" value="UniProtKB-SubCell"/>
</dbReference>
<dbReference type="Pfam" id="PF25390">
    <property type="entry name" value="WD40_RLD"/>
    <property type="match status" value="1"/>
</dbReference>
<dbReference type="FunFam" id="2.130.10.30:FF:000004">
    <property type="entry name" value="E3 ubiquitin-protein ligase HERC2 isoform X2"/>
    <property type="match status" value="1"/>
</dbReference>
<evidence type="ECO:0000256" key="12">
    <source>
        <dbReference type="ARBA" id="ARBA00022833"/>
    </source>
</evidence>
<comment type="pathway">
    <text evidence="3">Protein modification; protein ubiquitination.</text>
</comment>
<evidence type="ECO:0000256" key="2">
    <source>
        <dbReference type="ARBA" id="ARBA00004496"/>
    </source>
</evidence>
<dbReference type="SUPFAM" id="SSF50985">
    <property type="entry name" value="RCC1/BLIP-II"/>
    <property type="match status" value="2"/>
</dbReference>
<dbReference type="PROSITE" id="PS50255">
    <property type="entry name" value="CYTOCHROME_B5_2"/>
    <property type="match status" value="1"/>
</dbReference>
<feature type="repeat" description="RCC1" evidence="14">
    <location>
        <begin position="2833"/>
        <end position="2884"/>
    </location>
</feature>
<feature type="repeat" description="RCC1" evidence="14">
    <location>
        <begin position="533"/>
        <end position="584"/>
    </location>
</feature>
<feature type="repeat" description="RCC1" evidence="14">
    <location>
        <begin position="2674"/>
        <end position="2725"/>
    </location>
</feature>
<accession>A0A2J8KLN8</accession>
<feature type="domain" description="Cytochrome b5 heme-binding" evidence="17">
    <location>
        <begin position="1170"/>
        <end position="1246"/>
    </location>
</feature>
<dbReference type="FunFam" id="2.30.30.30:FF:000015">
    <property type="entry name" value="E3 ubiquitin-protein ligase HERC2"/>
    <property type="match status" value="1"/>
</dbReference>
<dbReference type="InterPro" id="IPR058923">
    <property type="entry name" value="RCC1-like_dom"/>
</dbReference>
<keyword evidence="8" id="KW-0479">Metal-binding</keyword>
<evidence type="ECO:0000256" key="1">
    <source>
        <dbReference type="ARBA" id="ARBA00000885"/>
    </source>
</evidence>
<dbReference type="InterPro" id="IPR000408">
    <property type="entry name" value="Reg_chr_condens"/>
</dbReference>
<evidence type="ECO:0000256" key="5">
    <source>
        <dbReference type="ARBA" id="ARBA00022490"/>
    </source>
</evidence>
<dbReference type="SMART" id="SM01337">
    <property type="entry name" value="APC10"/>
    <property type="match status" value="1"/>
</dbReference>
<feature type="repeat" description="RCC1" evidence="14">
    <location>
        <begin position="2887"/>
        <end position="2938"/>
    </location>
</feature>
<dbReference type="PROSITE" id="PS50135">
    <property type="entry name" value="ZF_ZZ_2"/>
    <property type="match status" value="1"/>
</dbReference>
<dbReference type="PROSITE" id="PS50012">
    <property type="entry name" value="RCC1_3"/>
    <property type="match status" value="11"/>
</dbReference>
<feature type="domain" description="MIB/HERC2" evidence="19">
    <location>
        <begin position="1822"/>
        <end position="1895"/>
    </location>
</feature>
<feature type="compositionally biased region" description="Acidic residues" evidence="15">
    <location>
        <begin position="1529"/>
        <end position="1538"/>
    </location>
</feature>
<evidence type="ECO:0000256" key="15">
    <source>
        <dbReference type="SAM" id="MobiDB-lite"/>
    </source>
</evidence>
<gene>
    <name evidence="20" type="ORF">CK820_G0037674</name>
</gene>
<dbReference type="GO" id="GO:0061630">
    <property type="term" value="F:ubiquitin protein ligase activity"/>
    <property type="evidence" value="ECO:0007669"/>
    <property type="project" value="UniProtKB-EC"/>
</dbReference>
<dbReference type="PROSITE" id="PS00626">
    <property type="entry name" value="RCC1_2"/>
    <property type="match status" value="1"/>
</dbReference>
<feature type="region of interest" description="Disordered" evidence="15">
    <location>
        <begin position="1518"/>
        <end position="1538"/>
    </location>
</feature>
<dbReference type="Proteomes" id="UP000236370">
    <property type="component" value="Unassembled WGS sequence"/>
</dbReference>
<evidence type="ECO:0000256" key="13">
    <source>
        <dbReference type="PROSITE-ProRule" id="PRU00228"/>
    </source>
</evidence>
<dbReference type="FunFam" id="3.30.60.90:FF:000006">
    <property type="entry name" value="E3 ubiquitin-protein ligase HERC2 isoform X2"/>
    <property type="match status" value="1"/>
</dbReference>
<evidence type="ECO:0000259" key="16">
    <source>
        <dbReference type="PROSITE" id="PS50135"/>
    </source>
</evidence>
<evidence type="ECO:0000259" key="19">
    <source>
        <dbReference type="PROSITE" id="PS51416"/>
    </source>
</evidence>
<feature type="non-terminal residue" evidence="20">
    <location>
        <position position="3297"/>
    </location>
</feature>
<dbReference type="InterPro" id="IPR037252">
    <property type="entry name" value="Mib_Herc2_sf"/>
</dbReference>
<dbReference type="SMART" id="SM00291">
    <property type="entry name" value="ZnF_ZZ"/>
    <property type="match status" value="1"/>
</dbReference>
<feature type="repeat" description="RCC1" evidence="14">
    <location>
        <begin position="2726"/>
        <end position="2780"/>
    </location>
</feature>
<dbReference type="Pfam" id="PF06701">
    <property type="entry name" value="MIB_HERC2"/>
    <property type="match status" value="1"/>
</dbReference>
<feature type="region of interest" description="Disordered" evidence="15">
    <location>
        <begin position="927"/>
        <end position="946"/>
    </location>
</feature>
<evidence type="ECO:0000313" key="20">
    <source>
        <dbReference type="EMBL" id="PNI35927.1"/>
    </source>
</evidence>
<dbReference type="FunFam" id="3.10.120.10:FF:000005">
    <property type="entry name" value="E3 ubiquitin-protein ligase HERC2 isoform X2"/>
    <property type="match status" value="1"/>
</dbReference>
<dbReference type="Gene3D" id="2.130.10.30">
    <property type="entry name" value="Regulator of chromosome condensation 1/beta-lactamase-inhibitor protein II"/>
    <property type="match status" value="2"/>
</dbReference>
<dbReference type="SUPFAM" id="SSF49785">
    <property type="entry name" value="Galactose-binding domain-like"/>
    <property type="match status" value="1"/>
</dbReference>
<dbReference type="InterPro" id="IPR008979">
    <property type="entry name" value="Galactose-bd-like_sf"/>
</dbReference>
<dbReference type="InterPro" id="IPR009091">
    <property type="entry name" value="RCC1/BLIP-II"/>
</dbReference>
<evidence type="ECO:0000256" key="9">
    <source>
        <dbReference type="ARBA" id="ARBA00022737"/>
    </source>
</evidence>
<dbReference type="InterPro" id="IPR001199">
    <property type="entry name" value="Cyt_B5-like_heme/steroid-bd"/>
</dbReference>
<dbReference type="InterPro" id="IPR021097">
    <property type="entry name" value="CPH_domain"/>
</dbReference>
<comment type="caution">
    <text evidence="20">The sequence shown here is derived from an EMBL/GenBank/DDBJ whole genome shotgun (WGS) entry which is preliminary data.</text>
</comment>
<evidence type="ECO:0000256" key="3">
    <source>
        <dbReference type="ARBA" id="ARBA00004906"/>
    </source>
</evidence>
<proteinExistence type="predicted"/>
<feature type="repeat" description="RCC1" evidence="14">
    <location>
        <begin position="2939"/>
        <end position="2990"/>
    </location>
</feature>
<dbReference type="Pfam" id="PF00173">
    <property type="entry name" value="Cyt-b5"/>
    <property type="match status" value="1"/>
</dbReference>
<dbReference type="PROSITE" id="PS51416">
    <property type="entry name" value="MIB_HERC2"/>
    <property type="match status" value="1"/>
</dbReference>
<feature type="repeat" description="RCC1" evidence="14">
    <location>
        <begin position="2991"/>
        <end position="3042"/>
    </location>
</feature>
<keyword evidence="5" id="KW-0963">Cytoplasm</keyword>
<dbReference type="SUPFAM" id="SSF63748">
    <property type="entry name" value="Tudor/PWWP/MBT"/>
    <property type="match status" value="1"/>
</dbReference>
<dbReference type="Gene3D" id="2.60.120.260">
    <property type="entry name" value="Galactose-binding domain-like"/>
    <property type="match status" value="1"/>
</dbReference>